<dbReference type="PANTHER" id="PTHR46505">
    <property type="entry name" value="OXIDOREDUCTASE NAD-BINDING DOMAIN-CONTAINING PROTEIN 1"/>
    <property type="match status" value="1"/>
</dbReference>
<evidence type="ECO:0000256" key="3">
    <source>
        <dbReference type="ARBA" id="ARBA00040516"/>
    </source>
</evidence>
<dbReference type="Proteomes" id="UP001623348">
    <property type="component" value="Unassembled WGS sequence"/>
</dbReference>
<sequence>MRRRDWKVIDDSVNGTSILNYCSRVTFNLGQFSTAPTVHLTSASQHVCCGRWCQKPQESQGAGDSEDGPVIMAHATIYVGFTVPQLLRSASRIFPAHSASVVLRRSAFCYCTVNGTIKSKRKMDHLERTANNFRQEVISQAKVCGITNESETVKRLRLSIANKDFTFKAGQWVDFFIPGVSVVGGFSICSSPGLLKREGILELAVKYAVHPPAHWIHTKCTLDSEVALRVGGDFFFDPQPGDSPVKLVLIAGGVGINPLFSILLHIADLHGYQEGKGNGYKMGTVKLYYSAKNTSELLFKNNILGLMNAFPGKIACRFHVTQQSSQICKELQPHITEGRISEKDLEKHASKDTLWYICGPPPMIESISKLLSNIGVPRNCVFFEKWW</sequence>
<dbReference type="SUPFAM" id="SSF52343">
    <property type="entry name" value="Ferredoxin reductase-like, C-terminal NADP-linked domain"/>
    <property type="match status" value="1"/>
</dbReference>
<organism evidence="5 6">
    <name type="scientific">Grus japonensis</name>
    <name type="common">Japanese crane</name>
    <name type="synonym">Red-crowned crane</name>
    <dbReference type="NCBI Taxonomy" id="30415"/>
    <lineage>
        <taxon>Eukaryota</taxon>
        <taxon>Metazoa</taxon>
        <taxon>Chordata</taxon>
        <taxon>Craniata</taxon>
        <taxon>Vertebrata</taxon>
        <taxon>Euteleostomi</taxon>
        <taxon>Archelosauria</taxon>
        <taxon>Archosauria</taxon>
        <taxon>Dinosauria</taxon>
        <taxon>Saurischia</taxon>
        <taxon>Theropoda</taxon>
        <taxon>Coelurosauria</taxon>
        <taxon>Aves</taxon>
        <taxon>Neognathae</taxon>
        <taxon>Neoaves</taxon>
        <taxon>Gruiformes</taxon>
        <taxon>Gruidae</taxon>
        <taxon>Grus</taxon>
    </lineage>
</organism>
<dbReference type="SUPFAM" id="SSF63380">
    <property type="entry name" value="Riboflavin synthase domain-like"/>
    <property type="match status" value="1"/>
</dbReference>
<name>A0ABC9WGN7_GRUJA</name>
<dbReference type="InterPro" id="IPR017938">
    <property type="entry name" value="Riboflavin_synthase-like_b-brl"/>
</dbReference>
<evidence type="ECO:0000313" key="6">
    <source>
        <dbReference type="Proteomes" id="UP001623348"/>
    </source>
</evidence>
<accession>A0ABC9WGN7</accession>
<dbReference type="PROSITE" id="PS51384">
    <property type="entry name" value="FAD_FR"/>
    <property type="match status" value="1"/>
</dbReference>
<dbReference type="PANTHER" id="PTHR46505:SF1">
    <property type="entry name" value="OXIDOREDUCTASE NAD-BINDING DOMAIN-CONTAINING PROTEIN 1"/>
    <property type="match status" value="1"/>
</dbReference>
<protein>
    <recommendedName>
        <fullName evidence="3">Oxidoreductase NAD-binding domain-containing protein 1</fullName>
    </recommendedName>
</protein>
<reference evidence="5 6" key="1">
    <citation type="submission" date="2024-06" db="EMBL/GenBank/DDBJ databases">
        <title>The draft genome of Grus japonensis, version 3.</title>
        <authorList>
            <person name="Nabeshima K."/>
            <person name="Suzuki S."/>
            <person name="Onuma M."/>
        </authorList>
    </citation>
    <scope>NUCLEOTIDE SEQUENCE [LARGE SCALE GENOMIC DNA]</scope>
    <source>
        <strain evidence="5 6">451A</strain>
    </source>
</reference>
<dbReference type="CDD" id="cd00322">
    <property type="entry name" value="FNR_like"/>
    <property type="match status" value="1"/>
</dbReference>
<dbReference type="InterPro" id="IPR039261">
    <property type="entry name" value="FNR_nucleotide-bd"/>
</dbReference>
<dbReference type="InterPro" id="IPR017927">
    <property type="entry name" value="FAD-bd_FR_type"/>
</dbReference>
<comment type="caution">
    <text evidence="5">The sequence shown here is derived from an EMBL/GenBank/DDBJ whole genome shotgun (WGS) entry which is preliminary data.</text>
</comment>
<evidence type="ECO:0000256" key="1">
    <source>
        <dbReference type="ARBA" id="ARBA00023002"/>
    </source>
</evidence>
<dbReference type="Gene3D" id="3.40.50.80">
    <property type="entry name" value="Nucleotide-binding domain of ferredoxin-NADP reductase (FNR) module"/>
    <property type="match status" value="1"/>
</dbReference>
<keyword evidence="2" id="KW-0520">NAD</keyword>
<dbReference type="Gene3D" id="2.40.30.10">
    <property type="entry name" value="Translation factors"/>
    <property type="match status" value="1"/>
</dbReference>
<evidence type="ECO:0000259" key="4">
    <source>
        <dbReference type="PROSITE" id="PS51384"/>
    </source>
</evidence>
<dbReference type="Pfam" id="PF00175">
    <property type="entry name" value="NAD_binding_1"/>
    <property type="match status" value="1"/>
</dbReference>
<dbReference type="InterPro" id="IPR052128">
    <property type="entry name" value="Oxidoreductase_NAD-binding"/>
</dbReference>
<dbReference type="EMBL" id="BAAFJT010000002">
    <property type="protein sequence ID" value="GAB0184445.1"/>
    <property type="molecule type" value="Genomic_DNA"/>
</dbReference>
<proteinExistence type="predicted"/>
<keyword evidence="1" id="KW-0560">Oxidoreductase</keyword>
<dbReference type="AlphaFoldDB" id="A0ABC9WGN7"/>
<dbReference type="PRINTS" id="PR00410">
    <property type="entry name" value="PHEHYDRXLASE"/>
</dbReference>
<keyword evidence="6" id="KW-1185">Reference proteome</keyword>
<gene>
    <name evidence="5" type="ORF">GRJ2_000909800</name>
</gene>
<evidence type="ECO:0000256" key="2">
    <source>
        <dbReference type="ARBA" id="ARBA00023027"/>
    </source>
</evidence>
<dbReference type="InterPro" id="IPR001433">
    <property type="entry name" value="OxRdtase_FAD/NAD-bd"/>
</dbReference>
<evidence type="ECO:0000313" key="5">
    <source>
        <dbReference type="EMBL" id="GAB0184445.1"/>
    </source>
</evidence>
<dbReference type="GO" id="GO:0016491">
    <property type="term" value="F:oxidoreductase activity"/>
    <property type="evidence" value="ECO:0007669"/>
    <property type="project" value="UniProtKB-KW"/>
</dbReference>
<feature type="domain" description="FAD-binding FR-type" evidence="4">
    <location>
        <begin position="136"/>
        <end position="263"/>
    </location>
</feature>